<dbReference type="GO" id="GO:0007131">
    <property type="term" value="P:reciprocal meiotic recombination"/>
    <property type="evidence" value="ECO:0007669"/>
    <property type="project" value="InterPro"/>
</dbReference>
<evidence type="ECO:0000313" key="4">
    <source>
        <dbReference type="Proteomes" id="UP001190926"/>
    </source>
</evidence>
<accession>A0AAD4P243</accession>
<protein>
    <recommendedName>
        <fullName evidence="2">PTC1-like winged helix-turn-helix domain-containing protein</fullName>
    </recommendedName>
</protein>
<feature type="region of interest" description="Disordered" evidence="1">
    <location>
        <begin position="238"/>
        <end position="275"/>
    </location>
</feature>
<gene>
    <name evidence="3" type="ORF">C2S53_001720</name>
</gene>
<reference evidence="3 4" key="1">
    <citation type="journal article" date="2021" name="Nat. Commun.">
        <title>Incipient diploidization of the medicinal plant Perilla within 10,000 years.</title>
        <authorList>
            <person name="Zhang Y."/>
            <person name="Shen Q."/>
            <person name="Leng L."/>
            <person name="Zhang D."/>
            <person name="Chen S."/>
            <person name="Shi Y."/>
            <person name="Ning Z."/>
            <person name="Chen S."/>
        </authorList>
    </citation>
    <scope>NUCLEOTIDE SEQUENCE [LARGE SCALE GENOMIC DNA]</scope>
    <source>
        <strain evidence="4">cv. PC099</strain>
    </source>
</reference>
<dbReference type="EMBL" id="SDAM02000943">
    <property type="protein sequence ID" value="KAH6823361.1"/>
    <property type="molecule type" value="Genomic_DNA"/>
</dbReference>
<keyword evidence="4" id="KW-1185">Reference proteome</keyword>
<dbReference type="AlphaFoldDB" id="A0AAD4P243"/>
<dbReference type="GO" id="GO:0051177">
    <property type="term" value="P:meiotic sister chromatid cohesion"/>
    <property type="evidence" value="ECO:0007669"/>
    <property type="project" value="InterPro"/>
</dbReference>
<sequence>MDQKEAVQSSVVAAEPRLSPASGRCTLVLQENPFLIPEGNDGEQSQMQNHINEGYLYEIDHSHLPPRTPAQLRCIRVAMVCEKTEVNVAVRFPTMESLRAFFNYSSRESHPALDEKFVMGSVLATKVLFRSVPAEIFSKHKSFLDFWLISSMAAGSCTAKKESNNSLSEALKRNGMVTWGIRRQVKYLVRHKDDVYIAQNSSSSFVNGVEESQMRLESNDNLKRKRYSFRNLSVRKTKKAKVDQIRKQKQTQKKSQIKRNKGRMRSRESLIQRDPKDRWSTERYKLAEKNLLDVMKSKEATSQTPILRPQLRAEARKRIGDTGLLDHLLKHMAGKLAPGGQERFRRRHNPDGAMEYWLESADLVNIRRDAGVSDPYWVPPAGWKIGDSPTQDPICATELKLLKDEVSAIRRDWKLMATKRQLEEEVGMLRREMNEITSKERQQGKQKIIVESNHCDISQKLDQLAASLESSKRDFGYVHVSVENYKEQLMTIFDFVKEIFEGKFEKQIPNLTETARTSSSLMIALTDAHRMTEKTVLEERDTKSTQQRVQDALNAAAGEGETLQLAKTQKNGQRAAEAEEKAAKIQRLKSGFRICKPQGTFLWPHMVKDTNYNSNSNGSSINSYTSFFQVPTPPSVSSSTVPPQFPYGGSHYYHQFQPTPPPVKPLAEKRAVTVTVSTLSKAQNYEDAVTNTPAALVNLNDHPIDIDDQMPLVAANRMRWESSGAYDDTTSVSEVGNWLALSTTLKKSASDDSSHG</sequence>
<dbReference type="PANTHER" id="PTHR46740">
    <property type="entry name" value="PROTEIN DYAD"/>
    <property type="match status" value="1"/>
</dbReference>
<evidence type="ECO:0000256" key="1">
    <source>
        <dbReference type="SAM" id="MobiDB-lite"/>
    </source>
</evidence>
<feature type="compositionally biased region" description="Basic and acidic residues" evidence="1">
    <location>
        <begin position="265"/>
        <end position="275"/>
    </location>
</feature>
<dbReference type="Proteomes" id="UP001190926">
    <property type="component" value="Unassembled WGS sequence"/>
</dbReference>
<proteinExistence type="predicted"/>
<dbReference type="InterPro" id="IPR059080">
    <property type="entry name" value="WHD_PTC1"/>
</dbReference>
<evidence type="ECO:0000313" key="3">
    <source>
        <dbReference type="EMBL" id="KAH6823361.1"/>
    </source>
</evidence>
<dbReference type="PANTHER" id="PTHR46740:SF2">
    <property type="entry name" value="PROTEIN DYAD"/>
    <property type="match status" value="1"/>
</dbReference>
<name>A0AAD4P243_PERFH</name>
<comment type="caution">
    <text evidence="3">The sequence shown here is derived from an EMBL/GenBank/DDBJ whole genome shotgun (WGS) entry which is preliminary data.</text>
</comment>
<dbReference type="InterPro" id="IPR044221">
    <property type="entry name" value="DYAD/AMEIOTIC1"/>
</dbReference>
<organism evidence="3 4">
    <name type="scientific">Perilla frutescens var. hirtella</name>
    <name type="common">Perilla citriodora</name>
    <name type="synonym">Perilla setoyensis</name>
    <dbReference type="NCBI Taxonomy" id="608512"/>
    <lineage>
        <taxon>Eukaryota</taxon>
        <taxon>Viridiplantae</taxon>
        <taxon>Streptophyta</taxon>
        <taxon>Embryophyta</taxon>
        <taxon>Tracheophyta</taxon>
        <taxon>Spermatophyta</taxon>
        <taxon>Magnoliopsida</taxon>
        <taxon>eudicotyledons</taxon>
        <taxon>Gunneridae</taxon>
        <taxon>Pentapetalae</taxon>
        <taxon>asterids</taxon>
        <taxon>lamiids</taxon>
        <taxon>Lamiales</taxon>
        <taxon>Lamiaceae</taxon>
        <taxon>Nepetoideae</taxon>
        <taxon>Elsholtzieae</taxon>
        <taxon>Perilla</taxon>
    </lineage>
</organism>
<feature type="domain" description="PTC1-like winged helix-turn-helix" evidence="2">
    <location>
        <begin position="278"/>
        <end position="360"/>
    </location>
</feature>
<evidence type="ECO:0000259" key="2">
    <source>
        <dbReference type="Pfam" id="PF25874"/>
    </source>
</evidence>
<dbReference type="Pfam" id="PF25874">
    <property type="entry name" value="WHD_plant_repro"/>
    <property type="match status" value="1"/>
</dbReference>
<feature type="compositionally biased region" description="Basic residues" evidence="1">
    <location>
        <begin position="247"/>
        <end position="264"/>
    </location>
</feature>